<comment type="caution">
    <text evidence="1">The sequence shown here is derived from an EMBL/GenBank/DDBJ whole genome shotgun (WGS) entry which is preliminary data.</text>
</comment>
<dbReference type="Proteomes" id="UP001150925">
    <property type="component" value="Unassembled WGS sequence"/>
</dbReference>
<protein>
    <submittedName>
        <fullName evidence="1">Uncharacterized protein</fullName>
    </submittedName>
</protein>
<dbReference type="OrthoDB" id="37659at2759"/>
<organism evidence="1 2">
    <name type="scientific">Dispira parvispora</name>
    <dbReference type="NCBI Taxonomy" id="1520584"/>
    <lineage>
        <taxon>Eukaryota</taxon>
        <taxon>Fungi</taxon>
        <taxon>Fungi incertae sedis</taxon>
        <taxon>Zoopagomycota</taxon>
        <taxon>Kickxellomycotina</taxon>
        <taxon>Dimargaritomycetes</taxon>
        <taxon>Dimargaritales</taxon>
        <taxon>Dimargaritaceae</taxon>
        <taxon>Dispira</taxon>
    </lineage>
</organism>
<proteinExistence type="predicted"/>
<dbReference type="Pfam" id="PF20174">
    <property type="entry name" value="DUF6540"/>
    <property type="match status" value="1"/>
</dbReference>
<gene>
    <name evidence="1" type="ORF">IWQ62_000848</name>
</gene>
<sequence length="126" mass="14686">MDLYIVVYSSIQPEYQHVALFRSSDKRFGSMYEVTGASGFFRFCNSHVDMDTIEDIEALHLVKQGCPDIQIHTQDVFVNNSDLKWNCQFWVSDALELLRNRGILNDREYNQGVDVLWPIISQWYGS</sequence>
<evidence type="ECO:0000313" key="1">
    <source>
        <dbReference type="EMBL" id="KAJ1969090.1"/>
    </source>
</evidence>
<accession>A0A9W8E9R0</accession>
<dbReference type="EMBL" id="JANBPY010000096">
    <property type="protein sequence ID" value="KAJ1969090.1"/>
    <property type="molecule type" value="Genomic_DNA"/>
</dbReference>
<keyword evidence="2" id="KW-1185">Reference proteome</keyword>
<reference evidence="1" key="1">
    <citation type="submission" date="2022-07" db="EMBL/GenBank/DDBJ databases">
        <title>Phylogenomic reconstructions and comparative analyses of Kickxellomycotina fungi.</title>
        <authorList>
            <person name="Reynolds N.K."/>
            <person name="Stajich J.E."/>
            <person name="Barry K."/>
            <person name="Grigoriev I.V."/>
            <person name="Crous P."/>
            <person name="Smith M.E."/>
        </authorList>
    </citation>
    <scope>NUCLEOTIDE SEQUENCE</scope>
    <source>
        <strain evidence="1">RSA 1196</strain>
    </source>
</reference>
<name>A0A9W8E9R0_9FUNG</name>
<dbReference type="AlphaFoldDB" id="A0A9W8E9R0"/>
<evidence type="ECO:0000313" key="2">
    <source>
        <dbReference type="Proteomes" id="UP001150925"/>
    </source>
</evidence>
<dbReference type="InterPro" id="IPR046670">
    <property type="entry name" value="DUF6540"/>
</dbReference>